<feature type="transmembrane region" description="Helical" evidence="7">
    <location>
        <begin position="112"/>
        <end position="134"/>
    </location>
</feature>
<comment type="similarity">
    <text evidence="2">Belongs to the Rht family.</text>
</comment>
<dbReference type="AlphaFoldDB" id="A0A2A4ZAJ1"/>
<sequence>MGAQIMSFEYLLTTLIVVLIPGTGVIYTISTGLMQGGRASIWAAFGCTMGIVPALLASVLGLAAIMHSSALVFQLIKFIGVAYLLYLAWGMWKQTGGLKFDEKAKPTSGLNTAFKGFLINILNPKLSLFFLAFLPQFIPANAAAPLLDFGILSAMFMGVTFVVFVVYGLFAHSMRHYILSSDKVMRITQRSFAVVFAGLAAKLAVSER</sequence>
<accession>A0A2A4ZAJ1</accession>
<evidence type="ECO:0000256" key="4">
    <source>
        <dbReference type="ARBA" id="ARBA00022692"/>
    </source>
</evidence>
<evidence type="ECO:0000256" key="6">
    <source>
        <dbReference type="ARBA" id="ARBA00023136"/>
    </source>
</evidence>
<evidence type="ECO:0000256" key="2">
    <source>
        <dbReference type="ARBA" id="ARBA00007928"/>
    </source>
</evidence>
<feature type="transmembrane region" description="Helical" evidence="7">
    <location>
        <begin position="71"/>
        <end position="92"/>
    </location>
</feature>
<protein>
    <submittedName>
        <fullName evidence="8">Lysine transporter LysE</fullName>
    </submittedName>
</protein>
<feature type="transmembrane region" description="Helical" evidence="7">
    <location>
        <begin position="146"/>
        <end position="167"/>
    </location>
</feature>
<evidence type="ECO:0000256" key="1">
    <source>
        <dbReference type="ARBA" id="ARBA00004651"/>
    </source>
</evidence>
<organism evidence="8">
    <name type="scientific">OCS116 cluster bacterium</name>
    <dbReference type="NCBI Taxonomy" id="2030921"/>
    <lineage>
        <taxon>Bacteria</taxon>
        <taxon>Pseudomonadati</taxon>
        <taxon>Pseudomonadota</taxon>
        <taxon>Alphaproteobacteria</taxon>
        <taxon>OCS116 cluster</taxon>
    </lineage>
</organism>
<comment type="subcellular location">
    <subcellularLocation>
        <location evidence="1">Cell membrane</location>
        <topology evidence="1">Multi-pass membrane protein</topology>
    </subcellularLocation>
</comment>
<reference key="1">
    <citation type="submission" date="2017-08" db="EMBL/GenBank/DDBJ databases">
        <title>A dynamic microbial community with high functional redundancy inhabits the cold, oxic subseafloor aquifer.</title>
        <authorList>
            <person name="Tully B.J."/>
            <person name="Wheat C.G."/>
            <person name="Glazer B.T."/>
            <person name="Huber J.A."/>
        </authorList>
    </citation>
    <scope>NUCLEOTIDE SEQUENCE [LARGE SCALE GENOMIC DNA]</scope>
</reference>
<keyword evidence="5 7" id="KW-1133">Transmembrane helix</keyword>
<dbReference type="EMBL" id="NVUS01000002">
    <property type="protein sequence ID" value="PCJ03546.1"/>
    <property type="molecule type" value="Genomic_DNA"/>
</dbReference>
<evidence type="ECO:0000256" key="3">
    <source>
        <dbReference type="ARBA" id="ARBA00022475"/>
    </source>
</evidence>
<gene>
    <name evidence="8" type="ORF">COB13_02690</name>
</gene>
<keyword evidence="4 7" id="KW-0812">Transmembrane</keyword>
<keyword evidence="6 7" id="KW-0472">Membrane</keyword>
<dbReference type="InterPro" id="IPR001123">
    <property type="entry name" value="LeuE-type"/>
</dbReference>
<dbReference type="PIRSF" id="PIRSF006324">
    <property type="entry name" value="LeuE"/>
    <property type="match status" value="1"/>
</dbReference>
<keyword evidence="3" id="KW-1003">Cell membrane</keyword>
<name>A0A2A4ZAJ1_9PROT</name>
<evidence type="ECO:0000256" key="7">
    <source>
        <dbReference type="SAM" id="Phobius"/>
    </source>
</evidence>
<feature type="transmembrane region" description="Helical" evidence="7">
    <location>
        <begin position="41"/>
        <end position="64"/>
    </location>
</feature>
<evidence type="ECO:0000256" key="5">
    <source>
        <dbReference type="ARBA" id="ARBA00022989"/>
    </source>
</evidence>
<dbReference type="GO" id="GO:0005886">
    <property type="term" value="C:plasma membrane"/>
    <property type="evidence" value="ECO:0007669"/>
    <property type="project" value="UniProtKB-SubCell"/>
</dbReference>
<dbReference type="Pfam" id="PF01810">
    <property type="entry name" value="LysE"/>
    <property type="match status" value="1"/>
</dbReference>
<evidence type="ECO:0000313" key="8">
    <source>
        <dbReference type="EMBL" id="PCJ03546.1"/>
    </source>
</evidence>
<dbReference type="PANTHER" id="PTHR30086:SF14">
    <property type="entry name" value="HOMOSERINE_HOMOSERINE LACTONE EFFLUX PROTEIN"/>
    <property type="match status" value="1"/>
</dbReference>
<dbReference type="PANTHER" id="PTHR30086">
    <property type="entry name" value="ARGININE EXPORTER PROTEIN ARGO"/>
    <property type="match status" value="1"/>
</dbReference>
<proteinExistence type="inferred from homology"/>
<dbReference type="GO" id="GO:0042970">
    <property type="term" value="F:homoserine transmembrane transporter activity"/>
    <property type="evidence" value="ECO:0007669"/>
    <property type="project" value="TreeGrafter"/>
</dbReference>
<feature type="transmembrane region" description="Helical" evidence="7">
    <location>
        <begin position="7"/>
        <end position="29"/>
    </location>
</feature>
<reference evidence="8" key="2">
    <citation type="journal article" date="2018" name="ISME J.">
        <title>A dynamic microbial community with high functional redundancy inhabits the cold, oxic subseafloor aquifer.</title>
        <authorList>
            <person name="Tully B.J."/>
            <person name="Wheat C.G."/>
            <person name="Glazer B.T."/>
            <person name="Huber J.A."/>
        </authorList>
    </citation>
    <scope>NUCLEOTIDE SEQUENCE</scope>
    <source>
        <strain evidence="8">NORP83</strain>
    </source>
</reference>
<comment type="caution">
    <text evidence="8">The sequence shown here is derived from an EMBL/GenBank/DDBJ whole genome shotgun (WGS) entry which is preliminary data.</text>
</comment>